<accession>A0A9P5NN07</accession>
<evidence type="ECO:0000256" key="1">
    <source>
        <dbReference type="SAM" id="SignalP"/>
    </source>
</evidence>
<comment type="caution">
    <text evidence="2">The sequence shown here is derived from an EMBL/GenBank/DDBJ whole genome shotgun (WGS) entry which is preliminary data.</text>
</comment>
<dbReference type="Proteomes" id="UP000724874">
    <property type="component" value="Unassembled WGS sequence"/>
</dbReference>
<feature type="chain" id="PRO_5040442115" description="Secreted protein" evidence="1">
    <location>
        <begin position="20"/>
        <end position="164"/>
    </location>
</feature>
<dbReference type="AlphaFoldDB" id="A0A9P5NN07"/>
<reference evidence="2" key="1">
    <citation type="submission" date="2020-11" db="EMBL/GenBank/DDBJ databases">
        <authorList>
            <consortium name="DOE Joint Genome Institute"/>
            <person name="Ahrendt S."/>
            <person name="Riley R."/>
            <person name="Andreopoulos W."/>
            <person name="LaButti K."/>
            <person name="Pangilinan J."/>
            <person name="Ruiz-duenas F.J."/>
            <person name="Barrasa J.M."/>
            <person name="Sanchez-Garcia M."/>
            <person name="Camarero S."/>
            <person name="Miyauchi S."/>
            <person name="Serrano A."/>
            <person name="Linde D."/>
            <person name="Babiker R."/>
            <person name="Drula E."/>
            <person name="Ayuso-Fernandez I."/>
            <person name="Pacheco R."/>
            <person name="Padilla G."/>
            <person name="Ferreira P."/>
            <person name="Barriuso J."/>
            <person name="Kellner H."/>
            <person name="Castanera R."/>
            <person name="Alfaro M."/>
            <person name="Ramirez L."/>
            <person name="Pisabarro A.G."/>
            <person name="Kuo A."/>
            <person name="Tritt A."/>
            <person name="Lipzen A."/>
            <person name="He G."/>
            <person name="Yan M."/>
            <person name="Ng V."/>
            <person name="Cullen D."/>
            <person name="Martin F."/>
            <person name="Rosso M.-N."/>
            <person name="Henrissat B."/>
            <person name="Hibbett D."/>
            <person name="Martinez A.T."/>
            <person name="Grigoriev I.V."/>
        </authorList>
    </citation>
    <scope>NUCLEOTIDE SEQUENCE</scope>
    <source>
        <strain evidence="2">AH 44721</strain>
    </source>
</reference>
<evidence type="ECO:0000313" key="2">
    <source>
        <dbReference type="EMBL" id="KAF8897992.1"/>
    </source>
</evidence>
<evidence type="ECO:0000313" key="3">
    <source>
        <dbReference type="Proteomes" id="UP000724874"/>
    </source>
</evidence>
<name>A0A9P5NN07_GYMJU</name>
<protein>
    <recommendedName>
        <fullName evidence="4">Secreted protein</fullName>
    </recommendedName>
</protein>
<feature type="signal peptide" evidence="1">
    <location>
        <begin position="1"/>
        <end position="19"/>
    </location>
</feature>
<organism evidence="2 3">
    <name type="scientific">Gymnopilus junonius</name>
    <name type="common">Spectacular rustgill mushroom</name>
    <name type="synonym">Gymnopilus spectabilis subsp. junonius</name>
    <dbReference type="NCBI Taxonomy" id="109634"/>
    <lineage>
        <taxon>Eukaryota</taxon>
        <taxon>Fungi</taxon>
        <taxon>Dikarya</taxon>
        <taxon>Basidiomycota</taxon>
        <taxon>Agaricomycotina</taxon>
        <taxon>Agaricomycetes</taxon>
        <taxon>Agaricomycetidae</taxon>
        <taxon>Agaricales</taxon>
        <taxon>Agaricineae</taxon>
        <taxon>Hymenogastraceae</taxon>
        <taxon>Gymnopilus</taxon>
    </lineage>
</organism>
<dbReference type="EMBL" id="JADNYJ010000056">
    <property type="protein sequence ID" value="KAF8897992.1"/>
    <property type="molecule type" value="Genomic_DNA"/>
</dbReference>
<gene>
    <name evidence="2" type="ORF">CPB84DRAFT_1748010</name>
</gene>
<keyword evidence="3" id="KW-1185">Reference proteome</keyword>
<evidence type="ECO:0008006" key="4">
    <source>
        <dbReference type="Google" id="ProtNLM"/>
    </source>
</evidence>
<proteinExistence type="predicted"/>
<sequence>MQIVAFLSASLCFSLSVLANPVQLAAKRDAINNVCAEMPNCNAALTQLHRSYAYISHHSETGELECLHPTKLEEIVPNDCHVIFDTLLFIVQDEAPTKTIDAGTNVTMFYNTCKSFFLNQDIESVEYCRLTWAEKLQLMFSTCRSRGAKCVGRSGTWSITLEHK</sequence>
<keyword evidence="1" id="KW-0732">Signal</keyword>
<dbReference type="OrthoDB" id="3226519at2759"/>